<name>A0A0V0HB13_SOLCH</name>
<sequence>TRNPQSSGNPNPFLPRAHCSIFADHRPLPDLNSHHRSYQTNHLKPTPIAAKQPHNQPATTGEITQNPTSILLTATGKHHSSHQTSLELVAPANIDFEF</sequence>
<dbReference type="AlphaFoldDB" id="A0A0V0HB13"/>
<protein>
    <submittedName>
        <fullName evidence="1">Putative ovule protein</fullName>
    </submittedName>
</protein>
<organism evidence="1">
    <name type="scientific">Solanum chacoense</name>
    <name type="common">Chaco potato</name>
    <dbReference type="NCBI Taxonomy" id="4108"/>
    <lineage>
        <taxon>Eukaryota</taxon>
        <taxon>Viridiplantae</taxon>
        <taxon>Streptophyta</taxon>
        <taxon>Embryophyta</taxon>
        <taxon>Tracheophyta</taxon>
        <taxon>Spermatophyta</taxon>
        <taxon>Magnoliopsida</taxon>
        <taxon>eudicotyledons</taxon>
        <taxon>Gunneridae</taxon>
        <taxon>Pentapetalae</taxon>
        <taxon>asterids</taxon>
        <taxon>lamiids</taxon>
        <taxon>Solanales</taxon>
        <taxon>Solanaceae</taxon>
        <taxon>Solanoideae</taxon>
        <taxon>Solaneae</taxon>
        <taxon>Solanum</taxon>
    </lineage>
</organism>
<feature type="non-terminal residue" evidence="1">
    <location>
        <position position="1"/>
    </location>
</feature>
<reference evidence="1" key="1">
    <citation type="submission" date="2015-12" db="EMBL/GenBank/DDBJ databases">
        <title>Gene expression during late stages of embryo sac development: a critical building block for successful pollen-pistil interactions.</title>
        <authorList>
            <person name="Liu Y."/>
            <person name="Joly V."/>
            <person name="Sabar M."/>
            <person name="Matton D.P."/>
        </authorList>
    </citation>
    <scope>NUCLEOTIDE SEQUENCE</scope>
</reference>
<accession>A0A0V0HB13</accession>
<dbReference type="EMBL" id="GEDG01023015">
    <property type="protein sequence ID" value="JAP17049.1"/>
    <property type="molecule type" value="Transcribed_RNA"/>
</dbReference>
<proteinExistence type="predicted"/>
<evidence type="ECO:0000313" key="1">
    <source>
        <dbReference type="EMBL" id="JAP17049.1"/>
    </source>
</evidence>